<dbReference type="Proteomes" id="UP000234474">
    <property type="component" value="Unassembled WGS sequence"/>
</dbReference>
<protein>
    <submittedName>
        <fullName evidence="2">Uncharacterized protein</fullName>
    </submittedName>
</protein>
<evidence type="ECO:0000313" key="2">
    <source>
        <dbReference type="EMBL" id="PKX99665.1"/>
    </source>
</evidence>
<dbReference type="RefSeq" id="XP_024688260.1">
    <property type="nucleotide sequence ID" value="XM_024832374.1"/>
</dbReference>
<keyword evidence="3" id="KW-1185">Reference proteome</keyword>
<evidence type="ECO:0000256" key="1">
    <source>
        <dbReference type="SAM" id="Phobius"/>
    </source>
</evidence>
<accession>A0A2I1CPW8</accession>
<gene>
    <name evidence="2" type="ORF">P174DRAFT_53612</name>
</gene>
<keyword evidence="1" id="KW-0472">Membrane</keyword>
<sequence length="58" mass="6628">MPISLDYFYYFPSYPYVLAKIHLYSLIGLLACHLKGSKHLKKKIQVMLWVGCFMSGGG</sequence>
<name>A0A2I1CPW8_ASPN1</name>
<dbReference type="VEuPathDB" id="FungiDB:P174DRAFT_53612"/>
<dbReference type="EMBL" id="MSZS01000001">
    <property type="protein sequence ID" value="PKX99665.1"/>
    <property type="molecule type" value="Genomic_DNA"/>
</dbReference>
<dbReference type="AlphaFoldDB" id="A0A2I1CPW8"/>
<evidence type="ECO:0000313" key="3">
    <source>
        <dbReference type="Proteomes" id="UP000234474"/>
    </source>
</evidence>
<feature type="transmembrane region" description="Helical" evidence="1">
    <location>
        <begin position="14"/>
        <end position="34"/>
    </location>
</feature>
<keyword evidence="1" id="KW-1133">Transmembrane helix</keyword>
<keyword evidence="1" id="KW-0812">Transmembrane</keyword>
<reference evidence="3" key="1">
    <citation type="journal article" date="2018" name="Proc. Natl. Acad. Sci. U.S.A.">
        <title>Linking secondary metabolites to gene clusters through genome sequencing of six diverse Aspergillus species.</title>
        <authorList>
            <person name="Kaerboelling I."/>
            <person name="Vesth T.C."/>
            <person name="Frisvad J.C."/>
            <person name="Nybo J.L."/>
            <person name="Theobald S."/>
            <person name="Kuo A."/>
            <person name="Bowyer P."/>
            <person name="Matsuda Y."/>
            <person name="Mondo S."/>
            <person name="Lyhne E.K."/>
            <person name="Kogle M.E."/>
            <person name="Clum A."/>
            <person name="Lipzen A."/>
            <person name="Salamov A."/>
            <person name="Ngan C.Y."/>
            <person name="Daum C."/>
            <person name="Chiniquy J."/>
            <person name="Barry K."/>
            <person name="LaButti K."/>
            <person name="Haridas S."/>
            <person name="Simmons B.A."/>
            <person name="Magnuson J.K."/>
            <person name="Mortensen U.H."/>
            <person name="Larsen T.O."/>
            <person name="Grigoriev I.V."/>
            <person name="Baker S.E."/>
            <person name="Andersen M.R."/>
        </authorList>
    </citation>
    <scope>NUCLEOTIDE SEQUENCE [LARGE SCALE GENOMIC DNA]</scope>
    <source>
        <strain evidence="3">IBT 16806</strain>
    </source>
</reference>
<dbReference type="GeneID" id="36539710"/>
<comment type="caution">
    <text evidence="2">The sequence shown here is derived from an EMBL/GenBank/DDBJ whole genome shotgun (WGS) entry which is preliminary data.</text>
</comment>
<organism evidence="2 3">
    <name type="scientific">Aspergillus novofumigatus (strain IBT 16806)</name>
    <dbReference type="NCBI Taxonomy" id="1392255"/>
    <lineage>
        <taxon>Eukaryota</taxon>
        <taxon>Fungi</taxon>
        <taxon>Dikarya</taxon>
        <taxon>Ascomycota</taxon>
        <taxon>Pezizomycotina</taxon>
        <taxon>Eurotiomycetes</taxon>
        <taxon>Eurotiomycetidae</taxon>
        <taxon>Eurotiales</taxon>
        <taxon>Aspergillaceae</taxon>
        <taxon>Aspergillus</taxon>
        <taxon>Aspergillus subgen. Fumigati</taxon>
    </lineage>
</organism>
<proteinExistence type="predicted"/>